<feature type="region of interest" description="Disordered" evidence="1">
    <location>
        <begin position="198"/>
        <end position="252"/>
    </location>
</feature>
<evidence type="ECO:0000313" key="2">
    <source>
        <dbReference type="EMBL" id="OIQ65670.1"/>
    </source>
</evidence>
<gene>
    <name evidence="2" type="ORF">GALL_527680</name>
</gene>
<accession>A0A1J5P3D5</accession>
<comment type="caution">
    <text evidence="2">The sequence shown here is derived from an EMBL/GenBank/DDBJ whole genome shotgun (WGS) entry which is preliminary data.</text>
</comment>
<protein>
    <submittedName>
        <fullName evidence="2">Uncharacterized protein</fullName>
    </submittedName>
</protein>
<feature type="compositionally biased region" description="Basic residues" evidence="1">
    <location>
        <begin position="204"/>
        <end position="218"/>
    </location>
</feature>
<sequence length="252" mass="30114">MRRGHRRFPLRPPLARLQRLVDPLRQVRRPRQRRGHRLRHQLLRDARRQRIDRLKSGQFARLLRPQNMVGMYHLRDTVENLHPTRDEPPMPGRQQLLQKIATRMKEHQLKLDLRIAHHNAVGPTLAAWRKMRANLHLDRHHRWRHHFANRGLPCPVNTGMRQRKQQIARALDPQPREIISGFRADALQRLQIREQRKQDLWPPRHLRPLRSGRSRHPRLSPQPPIPPPWSLSTPRPVPPPKYPSWPKPSPQP</sequence>
<proteinExistence type="predicted"/>
<dbReference type="EMBL" id="MLJW01007143">
    <property type="protein sequence ID" value="OIQ65670.1"/>
    <property type="molecule type" value="Genomic_DNA"/>
</dbReference>
<reference evidence="2" key="1">
    <citation type="submission" date="2016-10" db="EMBL/GenBank/DDBJ databases">
        <title>Sequence of Gallionella enrichment culture.</title>
        <authorList>
            <person name="Poehlein A."/>
            <person name="Muehling M."/>
            <person name="Daniel R."/>
        </authorList>
    </citation>
    <scope>NUCLEOTIDE SEQUENCE</scope>
</reference>
<name>A0A1J5P3D5_9ZZZZ</name>
<evidence type="ECO:0000256" key="1">
    <source>
        <dbReference type="SAM" id="MobiDB-lite"/>
    </source>
</evidence>
<organism evidence="2">
    <name type="scientific">mine drainage metagenome</name>
    <dbReference type="NCBI Taxonomy" id="410659"/>
    <lineage>
        <taxon>unclassified sequences</taxon>
        <taxon>metagenomes</taxon>
        <taxon>ecological metagenomes</taxon>
    </lineage>
</organism>
<dbReference type="AlphaFoldDB" id="A0A1J5P3D5"/>
<feature type="compositionally biased region" description="Pro residues" evidence="1">
    <location>
        <begin position="220"/>
        <end position="252"/>
    </location>
</feature>